<name>A0A182W960_9DIPT</name>
<evidence type="ECO:0000256" key="4">
    <source>
        <dbReference type="ARBA" id="ARBA00004406"/>
    </source>
</evidence>
<feature type="transmembrane region" description="Helical" evidence="16">
    <location>
        <begin position="1253"/>
        <end position="1269"/>
    </location>
</feature>
<dbReference type="PANTHER" id="PTHR24292:SF54">
    <property type="entry name" value="CYP9F3-RELATED"/>
    <property type="match status" value="1"/>
</dbReference>
<keyword evidence="13 16" id="KW-0472">Membrane</keyword>
<dbReference type="Proteomes" id="UP000075920">
    <property type="component" value="Unassembled WGS sequence"/>
</dbReference>
<reference evidence="17" key="2">
    <citation type="submission" date="2020-05" db="UniProtKB">
        <authorList>
            <consortium name="EnsemblMetazoa"/>
        </authorList>
    </citation>
    <scope>IDENTIFICATION</scope>
    <source>
        <strain evidence="17">MINIMUS1</strain>
    </source>
</reference>
<dbReference type="Gene3D" id="1.10.630.10">
    <property type="entry name" value="Cytochrome P450"/>
    <property type="match status" value="6"/>
</dbReference>
<keyword evidence="9" id="KW-0492">Microsome</keyword>
<keyword evidence="7 14" id="KW-0479">Metal-binding</keyword>
<keyword evidence="8" id="KW-0256">Endoplasmic reticulum</keyword>
<proteinExistence type="inferred from homology"/>
<keyword evidence="18" id="KW-1185">Reference proteome</keyword>
<evidence type="ECO:0000256" key="16">
    <source>
        <dbReference type="SAM" id="Phobius"/>
    </source>
</evidence>
<evidence type="ECO:0000256" key="1">
    <source>
        <dbReference type="ARBA" id="ARBA00001971"/>
    </source>
</evidence>
<evidence type="ECO:0000256" key="9">
    <source>
        <dbReference type="ARBA" id="ARBA00022848"/>
    </source>
</evidence>
<dbReference type="GO" id="GO:0020037">
    <property type="term" value="F:heme binding"/>
    <property type="evidence" value="ECO:0007669"/>
    <property type="project" value="InterPro"/>
</dbReference>
<dbReference type="InterPro" id="IPR002401">
    <property type="entry name" value="Cyt_P450_E_grp-I"/>
</dbReference>
<evidence type="ECO:0000256" key="12">
    <source>
        <dbReference type="ARBA" id="ARBA00023033"/>
    </source>
</evidence>
<dbReference type="PANTHER" id="PTHR24292">
    <property type="entry name" value="CYTOCHROME P450"/>
    <property type="match status" value="1"/>
</dbReference>
<dbReference type="InterPro" id="IPR017972">
    <property type="entry name" value="Cyt_P450_CS"/>
</dbReference>
<comment type="cofactor">
    <cofactor evidence="1 14">
        <name>heme</name>
        <dbReference type="ChEBI" id="CHEBI:30413"/>
    </cofactor>
</comment>
<evidence type="ECO:0000256" key="8">
    <source>
        <dbReference type="ARBA" id="ARBA00022824"/>
    </source>
</evidence>
<organism evidence="17 18">
    <name type="scientific">Anopheles minimus</name>
    <dbReference type="NCBI Taxonomy" id="112268"/>
    <lineage>
        <taxon>Eukaryota</taxon>
        <taxon>Metazoa</taxon>
        <taxon>Ecdysozoa</taxon>
        <taxon>Arthropoda</taxon>
        <taxon>Hexapoda</taxon>
        <taxon>Insecta</taxon>
        <taxon>Pterygota</taxon>
        <taxon>Neoptera</taxon>
        <taxon>Endopterygota</taxon>
        <taxon>Diptera</taxon>
        <taxon>Nematocera</taxon>
        <taxon>Culicoidea</taxon>
        <taxon>Culicidae</taxon>
        <taxon>Anophelinae</taxon>
        <taxon>Anopheles</taxon>
    </lineage>
</organism>
<dbReference type="CDD" id="cd11056">
    <property type="entry name" value="CYP6-like"/>
    <property type="match status" value="4"/>
</dbReference>
<dbReference type="InterPro" id="IPR036396">
    <property type="entry name" value="Cyt_P450_sf"/>
</dbReference>
<evidence type="ECO:0008006" key="19">
    <source>
        <dbReference type="Google" id="ProtNLM"/>
    </source>
</evidence>
<comment type="similarity">
    <text evidence="5">Belongs to the cytochrome P450 family.</text>
</comment>
<dbReference type="STRING" id="112268.A0A182W960"/>
<dbReference type="PRINTS" id="PR00463">
    <property type="entry name" value="EP450I"/>
</dbReference>
<evidence type="ECO:0000256" key="5">
    <source>
        <dbReference type="ARBA" id="ARBA00010617"/>
    </source>
</evidence>
<sequence length="2318" mass="268141">MEISLITLALVVGLCVAVYRYVTKNYFYFADKPIPFLKPSFPFGNAGPILMKKVTLFEHFKNLYDAFPNARIHGMFNMRQPAYVVRDPELVKQITVKDFDYFADHMTTGLEQNEQNNSNHLLLSNSLVSLRGQKWRDMRATLSPAFTGSKMRLMFALIAECGQTMVAHFRTEEQKARSAGGTGLQLEMKDVMTRFANDVIGTAAFGIKVDSFRDPANQFISMARSVTNQESLVKAIKMIGFTFAPKLMMRLNIDFLTPEEDRFFRETIMETMRTRQEKGIFRPDMIELLMQAKKGSLKHQQTDEPKQEIRDAAEGFATVEESHVGRRAHDRAWSDTELIAQAFIFFLAGFETISWTLSFALYELAVNEDIQTRLFEEVRESEQSLEEGKTLSYEKLQSLPYLDMVVSETLRRWPIATVLNRECVRDYQYDDGQGVKFTIEKGAMIFIPIVGMHFDPKHYTDPERFDPERFNEENKKKIQNGTYLPFGAGPRNCIGSRFALMEAKVVLYYLLLHFHVKPYDKTQIPLKLKKSSTQFQTEQGICSSSSSSAMAFDTVTMAAIAGILALVYYYVRNRSRYFLDKPYPHLKPTFLFGSSAPMMLRRRDMIEHVKVLYNSYQDAKVIGAYDLLTPNVILRDPECVKQIGVKDFDYFTDHTPLLPNEQATMQSDNMFLNSLFMLRGQKWRDMRATLSPAFTGSKMRQMFELINEAKTKASSTMAFDMVTMAAIAGILALLYYYVRCRYRYFLDKPYPHLKPTFLLGSSGPMLFRKRDMIEQIKVVYNAFPDAKVMGAYDLLTPNLMIRDPECVKQIGVKDFDYFTDHTPFTKNDFDKMQSDNMFLNSLFMLRGQKWRDMRATLSPAFTGSKMRQMFELMSESCQGMVDHLLKEAREDDTKQVHEMKDIFSRLANDVIASIAFGIQVNSFSEPGNDFFMRGKKLLDFTSFWPAIRFILFMIMPRVMLKLDVEMMDREMCQHFHDMILDNMRVREEKGIVRNDMINILMQVKRGVLNHQRDEPDVKDAGFATVQESAVGKKAITREWTDKELVAQCFLFFLAGFDTISTALGFLTYELVLNPEVQDRLYEEIIEVDEKLNGKPLSYEAVQGMRYMDMVVSESLRLWPPAPMVDRYCNRDYTFDDGEGLRFKIEKGRTVMVPVAGLHNDPKYFPDPERFDPERFNEENRHKINPGAYLPFGVGPRNCIGSRFALMEVKSVVYYLLKSFTFERCDKTQVPLKLKPSLAALVTEKGIWIRLKPLFVIGIVSVLAALYIYLTSNNKFFERFPIPCLPVEPLFGSYRRILLKRISLNGFIRSSYALFPDAKMYGMFEMLTPMFVIRDPELVKRITVKDFDHFINHRQLISADDSNSDNSAVIFTKALFNLTGQRWRNVRTTLSPAFTGSKMRQMFSLIVECSENMVQALADPAGQECEIKEIFIRFTNDVIASCAFGVHINSFQDKQNVFFRNGKDLTNFNRVHIFLKIMGYQVFPKLMTWLELDIFDRNHVEFFTELFRHSFKEREQHGIVRPDMIHLLIQASKGKLRHHEPQEREEVESFATAKESNDERECPENTIQLSEAEMVAQCLIFFLAGFDIIATSMAFLMYEVTIAPDIQQRLYEEIRQVADLLDGKSITYDALQGMRYMDMVVSETLRKWPPNPASDRQCNQDYKVVGEGDAPDIVIPKGATVSIPIVGLHHDPNYYPDPDRFDPERFNDENRQKIPLGAYLPFGIGPRNCIASRFALMEVKAIVYHLLLNYEFQCCDRTQRCSMEVNLVFVIGFVSMLVALYIYLTSNNKFFERFPIPCLPVEPLFGSYRQVALKRISFNEFVRFNYELFPDAKMFGMFEMLTPMFVIRDPELVKRITVKDFDHFINHRQLLSADSTRYNNSTVMFSKVLFNLTGQRWRDVRTTLSPTFTGSKMRQMFTMIVECSENMVKALADPAGQECEMKDLFVSFANDVIACCAFGVRINSFQDKQNAFLRYGKNLSNFSRWKVFFKMMGFQLFPKLMERLQLDIFDSKHVEFFTDLFRQSVQDREKHGIVRPDLIQLLMQASKGKLRLHEPQDREEVESFATAKESNDEKNLPRNTVPLSESEMIAQCLLFFLAGFDTLATSISFLVYEVTIAPDIQQRLYEEIRQVSESLAGSSITYDALQRMRYLDMVVSETLRKWSPAPGTDRLCNQDYTIPGDPDITIPKGSTVYIPIAGMHYDPNYYPDPDRFDPERFSEENRQKIPLGAYLPFGIGPRKFDPERFGESNRDKIQPGAYLPFGIGSRFALMEVKAIVYQLLKEFTFEQTPLTEVPVRLQKGFFALNRENDIYATYKPRHA</sequence>
<evidence type="ECO:0000256" key="7">
    <source>
        <dbReference type="ARBA" id="ARBA00022723"/>
    </source>
</evidence>
<evidence type="ECO:0000256" key="3">
    <source>
        <dbReference type="ARBA" id="ARBA00004174"/>
    </source>
</evidence>
<evidence type="ECO:0000256" key="10">
    <source>
        <dbReference type="ARBA" id="ARBA00023002"/>
    </source>
</evidence>
<feature type="region of interest" description="Disordered" evidence="15">
    <location>
        <begin position="2052"/>
        <end position="2078"/>
    </location>
</feature>
<evidence type="ECO:0000256" key="2">
    <source>
        <dbReference type="ARBA" id="ARBA00003690"/>
    </source>
</evidence>
<dbReference type="GO" id="GO:0005506">
    <property type="term" value="F:iron ion binding"/>
    <property type="evidence" value="ECO:0007669"/>
    <property type="project" value="InterPro"/>
</dbReference>
<evidence type="ECO:0000256" key="6">
    <source>
        <dbReference type="ARBA" id="ARBA00022617"/>
    </source>
</evidence>
<comment type="function">
    <text evidence="2">May be involved in the metabolism of insect hormones and in the breakdown of synthetic insecticides.</text>
</comment>
<feature type="transmembrane region" description="Helical" evidence="16">
    <location>
        <begin position="549"/>
        <end position="571"/>
    </location>
</feature>
<dbReference type="GO" id="GO:0005789">
    <property type="term" value="C:endoplasmic reticulum membrane"/>
    <property type="evidence" value="ECO:0007669"/>
    <property type="project" value="UniProtKB-SubCell"/>
</dbReference>
<dbReference type="GO" id="GO:0016705">
    <property type="term" value="F:oxidoreductase activity, acting on paired donors, with incorporation or reduction of molecular oxygen"/>
    <property type="evidence" value="ECO:0007669"/>
    <property type="project" value="InterPro"/>
</dbReference>
<evidence type="ECO:0000256" key="14">
    <source>
        <dbReference type="PIRSR" id="PIRSR602401-1"/>
    </source>
</evidence>
<feature type="binding site" description="axial binding residue" evidence="14">
    <location>
        <position position="1728"/>
    </location>
    <ligand>
        <name>heme</name>
        <dbReference type="ChEBI" id="CHEBI:30413"/>
    </ligand>
    <ligandPart>
        <name>Fe</name>
        <dbReference type="ChEBI" id="CHEBI:18248"/>
    </ligandPart>
</feature>
<evidence type="ECO:0000256" key="11">
    <source>
        <dbReference type="ARBA" id="ARBA00023004"/>
    </source>
</evidence>
<keyword evidence="16" id="KW-1133">Transmembrane helix</keyword>
<keyword evidence="10" id="KW-0560">Oxidoreductase</keyword>
<dbReference type="VEuPathDB" id="VectorBase:AMIN006884"/>
<reference evidence="18" key="1">
    <citation type="submission" date="2013-03" db="EMBL/GenBank/DDBJ databases">
        <title>The Genome Sequence of Anopheles minimus MINIMUS1.</title>
        <authorList>
            <consortium name="The Broad Institute Genomics Platform"/>
            <person name="Neafsey D.E."/>
            <person name="Walton C."/>
            <person name="Walker B."/>
            <person name="Young S.K."/>
            <person name="Zeng Q."/>
            <person name="Gargeya S."/>
            <person name="Fitzgerald M."/>
            <person name="Haas B."/>
            <person name="Abouelleil A."/>
            <person name="Allen A.W."/>
            <person name="Alvarado L."/>
            <person name="Arachchi H.M."/>
            <person name="Berlin A.M."/>
            <person name="Chapman S.B."/>
            <person name="Gainer-Dewar J."/>
            <person name="Goldberg J."/>
            <person name="Griggs A."/>
            <person name="Gujja S."/>
            <person name="Hansen M."/>
            <person name="Howarth C."/>
            <person name="Imamovic A."/>
            <person name="Ireland A."/>
            <person name="Larimer J."/>
            <person name="McCowan C."/>
            <person name="Murphy C."/>
            <person name="Pearson M."/>
            <person name="Poon T.W."/>
            <person name="Priest M."/>
            <person name="Roberts A."/>
            <person name="Saif S."/>
            <person name="Shea T."/>
            <person name="Sisk P."/>
            <person name="Sykes S."/>
            <person name="Wortman J."/>
            <person name="Nusbaum C."/>
            <person name="Birren B."/>
        </authorList>
    </citation>
    <scope>NUCLEOTIDE SEQUENCE [LARGE SCALE GENOMIC DNA]</scope>
    <source>
        <strain evidence="18">MINIMUS1</strain>
    </source>
</reference>
<evidence type="ECO:0000313" key="18">
    <source>
        <dbReference type="Proteomes" id="UP000075920"/>
    </source>
</evidence>
<feature type="transmembrane region" description="Helical" evidence="16">
    <location>
        <begin position="1764"/>
        <end position="1783"/>
    </location>
</feature>
<keyword evidence="16" id="KW-0812">Transmembrane</keyword>
<dbReference type="PRINTS" id="PR00385">
    <property type="entry name" value="P450"/>
</dbReference>
<evidence type="ECO:0000313" key="17">
    <source>
        <dbReference type="EnsemblMetazoa" id="AMIN006884-PA"/>
    </source>
</evidence>
<evidence type="ECO:0000256" key="15">
    <source>
        <dbReference type="SAM" id="MobiDB-lite"/>
    </source>
</evidence>
<dbReference type="EnsemblMetazoa" id="AMIN006884-RA">
    <property type="protein sequence ID" value="AMIN006884-PA"/>
    <property type="gene ID" value="AMIN006884"/>
</dbReference>
<evidence type="ECO:0000256" key="13">
    <source>
        <dbReference type="ARBA" id="ARBA00023136"/>
    </source>
</evidence>
<dbReference type="InterPro" id="IPR050476">
    <property type="entry name" value="Insect_CytP450_Detox"/>
</dbReference>
<protein>
    <recommendedName>
        <fullName evidence="19">Cytochrome P450</fullName>
    </recommendedName>
</protein>
<dbReference type="FunFam" id="1.10.630.10:FF:000042">
    <property type="entry name" value="Cytochrome P450"/>
    <property type="match status" value="4"/>
</dbReference>
<keyword evidence="11 14" id="KW-0408">Iron</keyword>
<dbReference type="PROSITE" id="PS00086">
    <property type="entry name" value="CYTOCHROME_P450"/>
    <property type="match status" value="3"/>
</dbReference>
<keyword evidence="6 14" id="KW-0349">Heme</keyword>
<keyword evidence="12" id="KW-0503">Monooxygenase</keyword>
<dbReference type="GO" id="GO:0004497">
    <property type="term" value="F:monooxygenase activity"/>
    <property type="evidence" value="ECO:0007669"/>
    <property type="project" value="UniProtKB-KW"/>
</dbReference>
<accession>A0A182W960</accession>
<dbReference type="SUPFAM" id="SSF48264">
    <property type="entry name" value="Cytochrome P450"/>
    <property type="match status" value="6"/>
</dbReference>
<dbReference type="InterPro" id="IPR001128">
    <property type="entry name" value="Cyt_P450"/>
</dbReference>
<comment type="subcellular location">
    <subcellularLocation>
        <location evidence="4">Endoplasmic reticulum membrane</location>
        <topology evidence="4">Peripheral membrane protein</topology>
    </subcellularLocation>
    <subcellularLocation>
        <location evidence="3">Microsome membrane</location>
        <topology evidence="3">Peripheral membrane protein</topology>
    </subcellularLocation>
</comment>
<dbReference type="Pfam" id="PF00067">
    <property type="entry name" value="p450"/>
    <property type="match status" value="5"/>
</dbReference>
<feature type="transmembrane region" description="Helical" evidence="16">
    <location>
        <begin position="718"/>
        <end position="738"/>
    </location>
</feature>